<evidence type="ECO:0000256" key="8">
    <source>
        <dbReference type="ARBA" id="ARBA00022729"/>
    </source>
</evidence>
<dbReference type="InterPro" id="IPR004843">
    <property type="entry name" value="Calcineurin-like_PHP"/>
</dbReference>
<feature type="domain" description="5'-Nucleotidase C-terminal" evidence="14">
    <location>
        <begin position="341"/>
        <end position="504"/>
    </location>
</feature>
<feature type="domain" description="Calcineurin-like phosphoesterase" evidence="13">
    <location>
        <begin position="32"/>
        <end position="245"/>
    </location>
</feature>
<dbReference type="Pfam" id="PF00149">
    <property type="entry name" value="Metallophos"/>
    <property type="match status" value="1"/>
</dbReference>
<evidence type="ECO:0000313" key="16">
    <source>
        <dbReference type="Proteomes" id="UP001153714"/>
    </source>
</evidence>
<dbReference type="GO" id="GO:0004050">
    <property type="term" value="F:apyrase activity"/>
    <property type="evidence" value="ECO:0007669"/>
    <property type="project" value="UniProtKB-EC"/>
</dbReference>
<evidence type="ECO:0000256" key="12">
    <source>
        <dbReference type="RuleBase" id="RU362119"/>
    </source>
</evidence>
<dbReference type="GO" id="GO:0005886">
    <property type="term" value="C:plasma membrane"/>
    <property type="evidence" value="ECO:0007669"/>
    <property type="project" value="TreeGrafter"/>
</dbReference>
<dbReference type="InterPro" id="IPR036907">
    <property type="entry name" value="5'-Nucleotdase_C_sf"/>
</dbReference>
<dbReference type="EC" id="3.6.1.5" evidence="3"/>
<dbReference type="InterPro" id="IPR008334">
    <property type="entry name" value="5'-Nucleotdase_C"/>
</dbReference>
<dbReference type="InterPro" id="IPR006146">
    <property type="entry name" value="5'-Nucleotdase_CS"/>
</dbReference>
<protein>
    <recommendedName>
        <fullName evidence="3">apyrase</fullName>
        <ecNumber evidence="3">3.6.1.5</ecNumber>
    </recommendedName>
</protein>
<dbReference type="PROSITE" id="PS00786">
    <property type="entry name" value="5_NUCLEOTIDASE_2"/>
    <property type="match status" value="1"/>
</dbReference>
<dbReference type="Pfam" id="PF02872">
    <property type="entry name" value="5_nucleotid_C"/>
    <property type="match status" value="1"/>
</dbReference>
<dbReference type="PANTHER" id="PTHR11575">
    <property type="entry name" value="5'-NUCLEOTIDASE-RELATED"/>
    <property type="match status" value="1"/>
</dbReference>
<comment type="similarity">
    <text evidence="2 12">Belongs to the 5'-nucleotidase family.</text>
</comment>
<keyword evidence="9 12" id="KW-0547">Nucleotide-binding</keyword>
<dbReference type="GO" id="GO:0008253">
    <property type="term" value="F:5'-nucleotidase activity"/>
    <property type="evidence" value="ECO:0007669"/>
    <property type="project" value="TreeGrafter"/>
</dbReference>
<dbReference type="OrthoDB" id="7722975at2759"/>
<dbReference type="GO" id="GO:0005576">
    <property type="term" value="C:extracellular region"/>
    <property type="evidence" value="ECO:0007669"/>
    <property type="project" value="UniProtKB-SubCell"/>
</dbReference>
<dbReference type="SUPFAM" id="SSF56300">
    <property type="entry name" value="Metallo-dependent phosphatases"/>
    <property type="match status" value="1"/>
</dbReference>
<keyword evidence="10 12" id="KW-0378">Hydrolase</keyword>
<gene>
    <name evidence="15" type="ORF">DIATSA_LOCUS9146</name>
</gene>
<keyword evidence="11" id="KW-1199">Hemostasis impairing toxin</keyword>
<dbReference type="AlphaFoldDB" id="A0A9N9WG71"/>
<evidence type="ECO:0000259" key="13">
    <source>
        <dbReference type="Pfam" id="PF00149"/>
    </source>
</evidence>
<evidence type="ECO:0000256" key="7">
    <source>
        <dbReference type="ARBA" id="ARBA00022723"/>
    </source>
</evidence>
<dbReference type="EMBL" id="OU893334">
    <property type="protein sequence ID" value="CAG9791537.1"/>
    <property type="molecule type" value="Genomic_DNA"/>
</dbReference>
<keyword evidence="6" id="KW-0800">Toxin</keyword>
<evidence type="ECO:0000256" key="1">
    <source>
        <dbReference type="ARBA" id="ARBA00004613"/>
    </source>
</evidence>
<dbReference type="Proteomes" id="UP001153714">
    <property type="component" value="Chromosome 3"/>
</dbReference>
<dbReference type="InterPro" id="IPR006179">
    <property type="entry name" value="5_nucleotidase/apyrase"/>
</dbReference>
<evidence type="ECO:0000256" key="5">
    <source>
        <dbReference type="ARBA" id="ARBA00022525"/>
    </source>
</evidence>
<reference evidence="15" key="1">
    <citation type="submission" date="2021-12" db="EMBL/GenBank/DDBJ databases">
        <authorList>
            <person name="King R."/>
        </authorList>
    </citation>
    <scope>NUCLEOTIDE SEQUENCE</scope>
</reference>
<dbReference type="CDD" id="cd07409">
    <property type="entry name" value="MPP_CD73_N"/>
    <property type="match status" value="1"/>
</dbReference>
<evidence type="ECO:0000256" key="11">
    <source>
        <dbReference type="ARBA" id="ARBA00023240"/>
    </source>
</evidence>
<organism evidence="15 16">
    <name type="scientific">Diatraea saccharalis</name>
    <name type="common">sugarcane borer</name>
    <dbReference type="NCBI Taxonomy" id="40085"/>
    <lineage>
        <taxon>Eukaryota</taxon>
        <taxon>Metazoa</taxon>
        <taxon>Ecdysozoa</taxon>
        <taxon>Arthropoda</taxon>
        <taxon>Hexapoda</taxon>
        <taxon>Insecta</taxon>
        <taxon>Pterygota</taxon>
        <taxon>Neoptera</taxon>
        <taxon>Endopterygota</taxon>
        <taxon>Lepidoptera</taxon>
        <taxon>Glossata</taxon>
        <taxon>Ditrysia</taxon>
        <taxon>Pyraloidea</taxon>
        <taxon>Crambidae</taxon>
        <taxon>Crambinae</taxon>
        <taxon>Diatraea</taxon>
    </lineage>
</organism>
<keyword evidence="16" id="KW-1185">Reference proteome</keyword>
<comment type="subcellular location">
    <subcellularLocation>
        <location evidence="1">Secreted</location>
    </subcellularLocation>
</comment>
<dbReference type="Gene3D" id="3.60.21.10">
    <property type="match status" value="1"/>
</dbReference>
<dbReference type="PANTHER" id="PTHR11575:SF32">
    <property type="entry name" value="APYRASE-LIKE PROTEIN"/>
    <property type="match status" value="1"/>
</dbReference>
<evidence type="ECO:0000256" key="4">
    <source>
        <dbReference type="ARBA" id="ARBA00022442"/>
    </source>
</evidence>
<dbReference type="PRINTS" id="PR01607">
    <property type="entry name" value="APYRASEFAMLY"/>
</dbReference>
<dbReference type="GO" id="GO:0090729">
    <property type="term" value="F:toxin activity"/>
    <property type="evidence" value="ECO:0007669"/>
    <property type="project" value="UniProtKB-KW"/>
</dbReference>
<reference evidence="15" key="2">
    <citation type="submission" date="2022-10" db="EMBL/GenBank/DDBJ databases">
        <authorList>
            <consortium name="ENA_rothamsted_submissions"/>
            <consortium name="culmorum"/>
            <person name="King R."/>
        </authorList>
    </citation>
    <scope>NUCLEOTIDE SEQUENCE</scope>
</reference>
<accession>A0A9N9WG71</accession>
<evidence type="ECO:0000256" key="6">
    <source>
        <dbReference type="ARBA" id="ARBA00022656"/>
    </source>
</evidence>
<evidence type="ECO:0000256" key="10">
    <source>
        <dbReference type="ARBA" id="ARBA00022801"/>
    </source>
</evidence>
<feature type="chain" id="PRO_5040546377" description="apyrase" evidence="12">
    <location>
        <begin position="20"/>
        <end position="543"/>
    </location>
</feature>
<keyword evidence="7" id="KW-0479">Metal-binding</keyword>
<feature type="signal peptide" evidence="12">
    <location>
        <begin position="1"/>
        <end position="19"/>
    </location>
</feature>
<dbReference type="InterPro" id="IPR029052">
    <property type="entry name" value="Metallo-depent_PP-like"/>
</dbReference>
<evidence type="ECO:0000256" key="2">
    <source>
        <dbReference type="ARBA" id="ARBA00006654"/>
    </source>
</evidence>
<evidence type="ECO:0000259" key="14">
    <source>
        <dbReference type="Pfam" id="PF02872"/>
    </source>
</evidence>
<name>A0A9N9WG71_9NEOP</name>
<evidence type="ECO:0000256" key="9">
    <source>
        <dbReference type="ARBA" id="ARBA00022741"/>
    </source>
</evidence>
<evidence type="ECO:0000256" key="3">
    <source>
        <dbReference type="ARBA" id="ARBA00012148"/>
    </source>
</evidence>
<keyword evidence="8 12" id="KW-0732">Signal</keyword>
<keyword evidence="4" id="KW-1201">Platelet aggregation inhibiting toxin</keyword>
<dbReference type="FunFam" id="3.60.21.10:FF:000020">
    <property type="entry name" value="NT5E isoform 4"/>
    <property type="match status" value="1"/>
</dbReference>
<dbReference type="SUPFAM" id="SSF55816">
    <property type="entry name" value="5'-nucleotidase (syn. UDP-sugar hydrolase), C-terminal domain"/>
    <property type="match status" value="1"/>
</dbReference>
<dbReference type="GO" id="GO:0046872">
    <property type="term" value="F:metal ion binding"/>
    <property type="evidence" value="ECO:0007669"/>
    <property type="project" value="UniProtKB-KW"/>
</dbReference>
<dbReference type="GO" id="GO:0000166">
    <property type="term" value="F:nucleotide binding"/>
    <property type="evidence" value="ECO:0007669"/>
    <property type="project" value="UniProtKB-KW"/>
</dbReference>
<dbReference type="GO" id="GO:0006196">
    <property type="term" value="P:AMP catabolic process"/>
    <property type="evidence" value="ECO:0007669"/>
    <property type="project" value="TreeGrafter"/>
</dbReference>
<dbReference type="Gene3D" id="3.90.780.10">
    <property type="entry name" value="5'-Nucleotidase, C-terminal domain"/>
    <property type="match status" value="1"/>
</dbReference>
<evidence type="ECO:0000313" key="15">
    <source>
        <dbReference type="EMBL" id="CAG9791537.1"/>
    </source>
</evidence>
<keyword evidence="5" id="KW-0964">Secreted</keyword>
<sequence>MTNFKSCVAILISVSAINGFALPFEGLYKLDIIHYNDFHARFEETSVETPTCKYNNNSCLGGFPRLYHEIEVLRKEKPDSLLLNAGDSFQGTYWYTLLKWNITQQFMNLLPHDAHAIGNHEFDDGPEGLAPYLSNLNAPVVAANMDSSKEPCLQGLYKPHVIVERKGRRIGIIGLITTDTAKLSSPGNVVFTDPRVAVQREAQALTDKGVDIIIVLSHCGLDIDKELARDYGQYIDLIVGGHSHSLLWNGPSPSHEAVAGPYPVFIEPSADKKHKTLIVQASAFTKYMGNLSVYFDFRGDYVKWEGGPIFLNRSILEDKEVKAKLAPFAEIVHKAENVPIGETLTSLYFEDCVFGECALGDALTDSQNEYAKEKVKSPLDHISFVQRGNIKSTIPEGTITQGTVFELLPFNDRMESFELQGKWVLEALERSVSEAWDQHPFKGPWVLQISGLKVTYDLSKPEGQRVVSTSVGDNSGAPLDSDKFYQVTAPAYLADGGDGFTMFRDNRKNVQVIGRDQNIFVTYIKKHSPLNIVKDGRIQFIDN</sequence>
<proteinExistence type="inferred from homology"/>